<evidence type="ECO:0000259" key="1">
    <source>
        <dbReference type="Pfam" id="PF13480"/>
    </source>
</evidence>
<dbReference type="Gene3D" id="3.40.630.30">
    <property type="match status" value="1"/>
</dbReference>
<dbReference type="InterPro" id="IPR038740">
    <property type="entry name" value="BioF2-like_GNAT_dom"/>
</dbReference>
<gene>
    <name evidence="2" type="ORF">SAMN05444141_104189</name>
</gene>
<dbReference type="GO" id="GO:0016740">
    <property type="term" value="F:transferase activity"/>
    <property type="evidence" value="ECO:0007669"/>
    <property type="project" value="UniProtKB-KW"/>
</dbReference>
<evidence type="ECO:0000313" key="3">
    <source>
        <dbReference type="Proteomes" id="UP000183371"/>
    </source>
</evidence>
<proteinExistence type="predicted"/>
<sequence length="405" mass="45800">MALPQSTEKSESTSCADRKTTLDLNQLSFQIYTGNDLQQLRTDWLALEAEAQGSAYHAYEWCKSWAQHVAASEKATTLIVAGYINEKLHVLLPLALHQCHLAKTARWLGEEIFNQNTGYWSKELLAAPQAHFLRPRLIAELKAWGVDLIHLGNTSFKVEAADNPLVRMDDTTSTNAIYPFELTGSAEEFVKAKRSKAARKKHRSKLNKLQSLGTLTFTKEATCEGASATVDAMIKQREVRQAETGIPTAFALPNYQSFAREAFADLAKEDNPTKPLIYSLKLDDEIISTCLSLKSGNRIYCYCTSIISGDLMRYSPGELLMQHVIEDMCEEGLEVFDFGLGEERFKLAWAEPEYLKDWIEPLTFKGKLAAALESAKLSSKRKLRNNQSFWQLYRRIRGMFARLQH</sequence>
<accession>A0A1I7BQ25</accession>
<name>A0A1I7BQ25_9HYPH</name>
<dbReference type="Proteomes" id="UP000183371">
    <property type="component" value="Unassembled WGS sequence"/>
</dbReference>
<dbReference type="AlphaFoldDB" id="A0A1I7BQ25"/>
<dbReference type="EMBL" id="FPBD01000004">
    <property type="protein sequence ID" value="SFT89310.1"/>
    <property type="molecule type" value="Genomic_DNA"/>
</dbReference>
<feature type="domain" description="BioF2-like acetyltransferase" evidence="1">
    <location>
        <begin position="198"/>
        <end position="346"/>
    </location>
</feature>
<dbReference type="Pfam" id="PF13480">
    <property type="entry name" value="Acetyltransf_6"/>
    <property type="match status" value="1"/>
</dbReference>
<dbReference type="RefSeq" id="WP_054783397.1">
    <property type="nucleotide sequence ID" value="NZ_FPBD01000004.1"/>
</dbReference>
<reference evidence="3" key="1">
    <citation type="submission" date="2016-10" db="EMBL/GenBank/DDBJ databases">
        <authorList>
            <person name="Varghese N."/>
            <person name="Submissions S."/>
        </authorList>
    </citation>
    <scope>NUCLEOTIDE SEQUENCE [LARGE SCALE GENOMIC DNA]</scope>
    <source>
        <strain evidence="3">DSM 17465</strain>
    </source>
</reference>
<keyword evidence="2" id="KW-0808">Transferase</keyword>
<dbReference type="InterPro" id="IPR016181">
    <property type="entry name" value="Acyl_CoA_acyltransferase"/>
</dbReference>
<dbReference type="SUPFAM" id="SSF55729">
    <property type="entry name" value="Acyl-CoA N-acyltransferases (Nat)"/>
    <property type="match status" value="1"/>
</dbReference>
<organism evidence="2 3">
    <name type="scientific">Pseudovibrio denitrificans</name>
    <dbReference type="NCBI Taxonomy" id="258256"/>
    <lineage>
        <taxon>Bacteria</taxon>
        <taxon>Pseudomonadati</taxon>
        <taxon>Pseudomonadota</taxon>
        <taxon>Alphaproteobacteria</taxon>
        <taxon>Hyphomicrobiales</taxon>
        <taxon>Stappiaceae</taxon>
        <taxon>Pseudovibrio</taxon>
    </lineage>
</organism>
<evidence type="ECO:0000313" key="2">
    <source>
        <dbReference type="EMBL" id="SFT89310.1"/>
    </source>
</evidence>
<keyword evidence="3" id="KW-1185">Reference proteome</keyword>
<protein>
    <submittedName>
        <fullName evidence="2">Acetyltransferase involved in cellulose biosynthesis, CelD/BcsL family</fullName>
    </submittedName>
</protein>